<sequence length="95" mass="11279">MSRGIKTITDLYREWYDGLAGGYPVETLERQWGVKRREDQKERKLFKRRRSIITIINNFAQQHIIETAANAAEERCSRLNKSLHHLTEHNDQIVE</sequence>
<proteinExistence type="predicted"/>
<dbReference type="PANTHER" id="PTHR37784:SF2">
    <property type="entry name" value="HIGH-OSMOLARITY-INDUCED TRANSCRIPTION PROTEIN 1"/>
    <property type="match status" value="1"/>
</dbReference>
<dbReference type="InParanoid" id="A0A168LGL7"/>
<organism evidence="2">
    <name type="scientific">Absidia glauca</name>
    <name type="common">Pin mould</name>
    <dbReference type="NCBI Taxonomy" id="4829"/>
    <lineage>
        <taxon>Eukaryota</taxon>
        <taxon>Fungi</taxon>
        <taxon>Fungi incertae sedis</taxon>
        <taxon>Mucoromycota</taxon>
        <taxon>Mucoromycotina</taxon>
        <taxon>Mucoromycetes</taxon>
        <taxon>Mucorales</taxon>
        <taxon>Cunninghamellaceae</taxon>
        <taxon>Absidia</taxon>
    </lineage>
</organism>
<name>A0A168LGL7_ABSGL</name>
<accession>A0A168LGL7</accession>
<dbReference type="GO" id="GO:0060963">
    <property type="term" value="P:positive regulation of ribosomal protein gene transcription by RNA polymerase II"/>
    <property type="evidence" value="ECO:0007669"/>
    <property type="project" value="TreeGrafter"/>
</dbReference>
<dbReference type="GO" id="GO:0000978">
    <property type="term" value="F:RNA polymerase II cis-regulatory region sequence-specific DNA binding"/>
    <property type="evidence" value="ECO:0007669"/>
    <property type="project" value="TreeGrafter"/>
</dbReference>
<dbReference type="InterPro" id="IPR022210">
    <property type="entry name" value="TF_GCR1-like"/>
</dbReference>
<keyword evidence="3" id="KW-1185">Reference proteome</keyword>
<dbReference type="PANTHER" id="PTHR37784">
    <property type="entry name" value="PROTEIN MSN1"/>
    <property type="match status" value="1"/>
</dbReference>
<dbReference type="InterPro" id="IPR052146">
    <property type="entry name" value="HOT1"/>
</dbReference>
<dbReference type="GO" id="GO:0000981">
    <property type="term" value="F:DNA-binding transcription factor activity, RNA polymerase II-specific"/>
    <property type="evidence" value="ECO:0007669"/>
    <property type="project" value="TreeGrafter"/>
</dbReference>
<reference evidence="2" key="1">
    <citation type="submission" date="2016-04" db="EMBL/GenBank/DDBJ databases">
        <authorList>
            <person name="Evans L.H."/>
            <person name="Alamgir A."/>
            <person name="Owens N."/>
            <person name="Weber N.D."/>
            <person name="Virtaneva K."/>
            <person name="Barbian K."/>
            <person name="Babar A."/>
            <person name="Rosenke K."/>
        </authorList>
    </citation>
    <scope>NUCLEOTIDE SEQUENCE [LARGE SCALE GENOMIC DNA]</scope>
    <source>
        <strain evidence="2">CBS 101.48</strain>
    </source>
</reference>
<dbReference type="AlphaFoldDB" id="A0A168LGL7"/>
<dbReference type="OrthoDB" id="428577at2759"/>
<evidence type="ECO:0000313" key="3">
    <source>
        <dbReference type="Proteomes" id="UP000078561"/>
    </source>
</evidence>
<gene>
    <name evidence="2" type="primary">ABSGL_02162.1 scaffold 2596</name>
</gene>
<dbReference type="Proteomes" id="UP000078561">
    <property type="component" value="Unassembled WGS sequence"/>
</dbReference>
<evidence type="ECO:0000313" key="2">
    <source>
        <dbReference type="EMBL" id="SAL96746.1"/>
    </source>
</evidence>
<dbReference type="Pfam" id="PF12550">
    <property type="entry name" value="GCR1_C"/>
    <property type="match status" value="1"/>
</dbReference>
<dbReference type="EMBL" id="LT551165">
    <property type="protein sequence ID" value="SAL96746.1"/>
    <property type="molecule type" value="Genomic_DNA"/>
</dbReference>
<feature type="domain" description="Transcription activator GCR1-like" evidence="1">
    <location>
        <begin position="1"/>
        <end position="73"/>
    </location>
</feature>
<evidence type="ECO:0000259" key="1">
    <source>
        <dbReference type="Pfam" id="PF12550"/>
    </source>
</evidence>
<protein>
    <recommendedName>
        <fullName evidence="1">Transcription activator GCR1-like domain-containing protein</fullName>
    </recommendedName>
</protein>